<dbReference type="Proteomes" id="UP000220251">
    <property type="component" value="Unassembled WGS sequence"/>
</dbReference>
<sequence length="55" mass="6453">MEDKELAALTRKMNRLEHKKKKLLTEILFMDRLFRMIGFPNGIESLKDSAKNSKS</sequence>
<dbReference type="OrthoDB" id="21933at2"/>
<dbReference type="EMBL" id="CWGJ01000006">
    <property type="protein sequence ID" value="CRX37814.1"/>
    <property type="molecule type" value="Genomic_DNA"/>
</dbReference>
<keyword evidence="2" id="KW-1185">Reference proteome</keyword>
<protein>
    <submittedName>
        <fullName evidence="1">Uncharacterized protein</fullName>
    </submittedName>
</protein>
<accession>A0A0H5DQH6</accession>
<evidence type="ECO:0000313" key="2">
    <source>
        <dbReference type="Proteomes" id="UP000220251"/>
    </source>
</evidence>
<evidence type="ECO:0000313" key="1">
    <source>
        <dbReference type="EMBL" id="CRX37814.1"/>
    </source>
</evidence>
<proteinExistence type="predicted"/>
<name>A0A0H5DQH6_9BACT</name>
<dbReference type="AlphaFoldDB" id="A0A0H5DQH6"/>
<gene>
    <name evidence="1" type="ORF">ELAC_0459</name>
</gene>
<dbReference type="RefSeq" id="WP_158227782.1">
    <property type="nucleotide sequence ID" value="NZ_CWGJ01000006.1"/>
</dbReference>
<reference evidence="2" key="1">
    <citation type="submission" date="2015-06" db="EMBL/GenBank/DDBJ databases">
        <authorList>
            <person name="Bertelli C."/>
        </authorList>
    </citation>
    <scope>NUCLEOTIDE SEQUENCE [LARGE SCALE GENOMIC DNA]</scope>
    <source>
        <strain evidence="2">CRIB-30</strain>
    </source>
</reference>
<organism evidence="1 2">
    <name type="scientific">Estrella lausannensis</name>
    <dbReference type="NCBI Taxonomy" id="483423"/>
    <lineage>
        <taxon>Bacteria</taxon>
        <taxon>Pseudomonadati</taxon>
        <taxon>Chlamydiota</taxon>
        <taxon>Chlamydiia</taxon>
        <taxon>Parachlamydiales</taxon>
        <taxon>Candidatus Criblamydiaceae</taxon>
        <taxon>Estrella</taxon>
    </lineage>
</organism>